<dbReference type="PANTHER" id="PTHR47094:SF1">
    <property type="entry name" value="RING-TYPE E3 UBIQUITIN TRANSFERASE"/>
    <property type="match status" value="1"/>
</dbReference>
<dbReference type="GO" id="GO:0032183">
    <property type="term" value="F:SUMO binding"/>
    <property type="evidence" value="ECO:0007669"/>
    <property type="project" value="TreeGrafter"/>
</dbReference>
<dbReference type="GO" id="GO:0006511">
    <property type="term" value="P:ubiquitin-dependent protein catabolic process"/>
    <property type="evidence" value="ECO:0007669"/>
    <property type="project" value="TreeGrafter"/>
</dbReference>
<dbReference type="GO" id="GO:0016567">
    <property type="term" value="P:protein ubiquitination"/>
    <property type="evidence" value="ECO:0007669"/>
    <property type="project" value="UniProtKB-UniPathway"/>
</dbReference>
<feature type="region of interest" description="Disordered" evidence="5">
    <location>
        <begin position="79"/>
        <end position="134"/>
    </location>
</feature>
<keyword evidence="2 4" id="KW-0863">Zinc-finger</keyword>
<keyword evidence="3" id="KW-0862">Zinc</keyword>
<dbReference type="UniPathway" id="UPA00143"/>
<protein>
    <recommendedName>
        <fullName evidence="6">RING-type domain-containing protein</fullName>
    </recommendedName>
</protein>
<dbReference type="InterPro" id="IPR018957">
    <property type="entry name" value="Znf_C3HC4_RING-type"/>
</dbReference>
<dbReference type="Gene3D" id="3.30.40.10">
    <property type="entry name" value="Zinc/RING finger domain, C3HC4 (zinc finger)"/>
    <property type="match status" value="1"/>
</dbReference>
<dbReference type="Pfam" id="PF00097">
    <property type="entry name" value="zf-C3HC4"/>
    <property type="match status" value="1"/>
</dbReference>
<sequence length="377" mass="39630">MDINALLDSALTSNVPLPAPTTVTSRSLRPRSVGGHSTRSNSISTPASRSQSRSNSVMPSQDVFEASVPTGDTIHTSVESVMSEPTTSHALPSRQADLDADISRADAIPRKKRRLNSEETSDAFAVPTAGPSSSSQQLEDLLVSALDEEQQFAWSGGAVQGGTWGNDIESRPDLPAFLIPPDAEPAETIIPSIATASHLVGTYPQTQERPPEPEYTGEAIAYAEAPRAPIDVDALPGNSTMAGPSSLSPPVMLGGSSSRTTSESANTSRAAQTFSPKSREPLERQDSPVSGDEPLSAYTCPICFSPPTRATLTPCGHICCGECLFTAVKTTMQRAGHAVPLNERSIARCPVCRAPIPGWDGKGGGVIGLKPRMVFSL</sequence>
<feature type="compositionally biased region" description="Polar residues" evidence="5">
    <location>
        <begin position="237"/>
        <end position="248"/>
    </location>
</feature>
<dbReference type="AlphaFoldDB" id="A0A1X6MRV2"/>
<accession>A0A1X6MRV2</accession>
<dbReference type="GO" id="GO:0061630">
    <property type="term" value="F:ubiquitin protein ligase activity"/>
    <property type="evidence" value="ECO:0007669"/>
    <property type="project" value="InterPro"/>
</dbReference>
<dbReference type="GO" id="GO:0033768">
    <property type="term" value="C:SUMO-targeted ubiquitin ligase complex"/>
    <property type="evidence" value="ECO:0007669"/>
    <property type="project" value="TreeGrafter"/>
</dbReference>
<dbReference type="InterPro" id="IPR049627">
    <property type="entry name" value="SLX8"/>
</dbReference>
<dbReference type="STRING" id="670580.A0A1X6MRV2"/>
<dbReference type="PROSITE" id="PS50089">
    <property type="entry name" value="ZF_RING_2"/>
    <property type="match status" value="1"/>
</dbReference>
<organism evidence="7 8">
    <name type="scientific">Postia placenta MAD-698-R-SB12</name>
    <dbReference type="NCBI Taxonomy" id="670580"/>
    <lineage>
        <taxon>Eukaryota</taxon>
        <taxon>Fungi</taxon>
        <taxon>Dikarya</taxon>
        <taxon>Basidiomycota</taxon>
        <taxon>Agaricomycotina</taxon>
        <taxon>Agaricomycetes</taxon>
        <taxon>Polyporales</taxon>
        <taxon>Adustoporiaceae</taxon>
        <taxon>Rhodonia</taxon>
    </lineage>
</organism>
<keyword evidence="1" id="KW-0479">Metal-binding</keyword>
<feature type="region of interest" description="Disordered" evidence="5">
    <location>
        <begin position="234"/>
        <end position="291"/>
    </location>
</feature>
<keyword evidence="8" id="KW-1185">Reference proteome</keyword>
<evidence type="ECO:0000313" key="8">
    <source>
        <dbReference type="Proteomes" id="UP000194127"/>
    </source>
</evidence>
<dbReference type="GeneID" id="36324647"/>
<dbReference type="Proteomes" id="UP000194127">
    <property type="component" value="Unassembled WGS sequence"/>
</dbReference>
<evidence type="ECO:0000256" key="4">
    <source>
        <dbReference type="PROSITE-ProRule" id="PRU00175"/>
    </source>
</evidence>
<evidence type="ECO:0000256" key="3">
    <source>
        <dbReference type="ARBA" id="ARBA00022833"/>
    </source>
</evidence>
<evidence type="ECO:0000259" key="6">
    <source>
        <dbReference type="PROSITE" id="PS50089"/>
    </source>
</evidence>
<feature type="compositionally biased region" description="Basic and acidic residues" evidence="5">
    <location>
        <begin position="277"/>
        <end position="286"/>
    </location>
</feature>
<dbReference type="GO" id="GO:0008270">
    <property type="term" value="F:zinc ion binding"/>
    <property type="evidence" value="ECO:0007669"/>
    <property type="project" value="UniProtKB-KW"/>
</dbReference>
<feature type="region of interest" description="Disordered" evidence="5">
    <location>
        <begin position="13"/>
        <end position="60"/>
    </location>
</feature>
<dbReference type="RefSeq" id="XP_024335905.1">
    <property type="nucleotide sequence ID" value="XM_024479697.1"/>
</dbReference>
<gene>
    <name evidence="7" type="ORF">POSPLADRAFT_1049262</name>
</gene>
<feature type="compositionally biased region" description="Polar residues" evidence="5">
    <location>
        <begin position="79"/>
        <end position="90"/>
    </location>
</feature>
<dbReference type="OrthoDB" id="6270329at2759"/>
<name>A0A1X6MRV2_9APHY</name>
<dbReference type="SUPFAM" id="SSF57850">
    <property type="entry name" value="RING/U-box"/>
    <property type="match status" value="1"/>
</dbReference>
<dbReference type="EMBL" id="KZ110603">
    <property type="protein sequence ID" value="OSX59111.1"/>
    <property type="molecule type" value="Genomic_DNA"/>
</dbReference>
<dbReference type="InterPro" id="IPR013083">
    <property type="entry name" value="Znf_RING/FYVE/PHD"/>
</dbReference>
<evidence type="ECO:0000256" key="1">
    <source>
        <dbReference type="ARBA" id="ARBA00022723"/>
    </source>
</evidence>
<evidence type="ECO:0000313" key="7">
    <source>
        <dbReference type="EMBL" id="OSX59111.1"/>
    </source>
</evidence>
<dbReference type="SMART" id="SM00184">
    <property type="entry name" value="RING"/>
    <property type="match status" value="1"/>
</dbReference>
<evidence type="ECO:0000256" key="5">
    <source>
        <dbReference type="SAM" id="MobiDB-lite"/>
    </source>
</evidence>
<feature type="compositionally biased region" description="Polar residues" evidence="5">
    <location>
        <begin position="13"/>
        <end position="27"/>
    </location>
</feature>
<proteinExistence type="predicted"/>
<dbReference type="GO" id="GO:0140082">
    <property type="term" value="F:SUMO-ubiquitin ligase activity"/>
    <property type="evidence" value="ECO:0007669"/>
    <property type="project" value="TreeGrafter"/>
</dbReference>
<feature type="compositionally biased region" description="Polar residues" evidence="5">
    <location>
        <begin position="255"/>
        <end position="276"/>
    </location>
</feature>
<evidence type="ECO:0000256" key="2">
    <source>
        <dbReference type="ARBA" id="ARBA00022771"/>
    </source>
</evidence>
<dbReference type="PANTHER" id="PTHR47094">
    <property type="entry name" value="ELFLESS, ISOFORM B"/>
    <property type="match status" value="1"/>
</dbReference>
<feature type="compositionally biased region" description="Polar residues" evidence="5">
    <location>
        <begin position="35"/>
        <end position="59"/>
    </location>
</feature>
<dbReference type="InterPro" id="IPR001841">
    <property type="entry name" value="Znf_RING"/>
</dbReference>
<reference evidence="7 8" key="1">
    <citation type="submission" date="2017-04" db="EMBL/GenBank/DDBJ databases">
        <title>Genome Sequence of the Model Brown-Rot Fungus Postia placenta SB12.</title>
        <authorList>
            <consortium name="DOE Joint Genome Institute"/>
            <person name="Gaskell J."/>
            <person name="Kersten P."/>
            <person name="Larrondo L.F."/>
            <person name="Canessa P."/>
            <person name="Martinez D."/>
            <person name="Hibbett D."/>
            <person name="Schmoll M."/>
            <person name="Kubicek C.P."/>
            <person name="Martinez A.T."/>
            <person name="Yadav J."/>
            <person name="Master E."/>
            <person name="Magnuson J.K."/>
            <person name="James T."/>
            <person name="Yaver D."/>
            <person name="Berka R."/>
            <person name="Labutti K."/>
            <person name="Lipzen A."/>
            <person name="Aerts A."/>
            <person name="Barry K."/>
            <person name="Henrissat B."/>
            <person name="Blanchette R."/>
            <person name="Grigoriev I."/>
            <person name="Cullen D."/>
        </authorList>
    </citation>
    <scope>NUCLEOTIDE SEQUENCE [LARGE SCALE GENOMIC DNA]</scope>
    <source>
        <strain evidence="7 8">MAD-698-R-SB12</strain>
    </source>
</reference>
<feature type="domain" description="RING-type" evidence="6">
    <location>
        <begin position="300"/>
        <end position="353"/>
    </location>
</feature>